<accession>A0A7J6L1H5</accession>
<dbReference type="OrthoDB" id="10554985at2759"/>
<gene>
    <name evidence="1" type="ORF">FOL47_010895</name>
</gene>
<proteinExistence type="predicted"/>
<evidence type="ECO:0000313" key="1">
    <source>
        <dbReference type="EMBL" id="KAF4652709.1"/>
    </source>
</evidence>
<sequence length="289" mass="32874">MFKIKRVCTDDDHNIVDDIEHRLFTCQVVNDNKSEEKAKKDEDIQKVVARAKSSIGLLGGPFCGLNDKRPVTLFLEELNTLEEYACATDVATFFTLKANLDADVNSYCSRELKRQCTAKAINAHAWQEKLELLETILITEYTSVGGNASIQHEVGQSRGVPVRDSEMVSKLYASMPEKITDWLDSLGAASTSTFIALRLELRRWARKNEKVMTPARNACNAEVQVSAEHMESMSWMMIMMIHLLQNSMQLWFVKHQRRLRSFTTSDENTIANAAMIMEEQNNITEEDDN</sequence>
<dbReference type="Proteomes" id="UP000591131">
    <property type="component" value="Unassembled WGS sequence"/>
</dbReference>
<dbReference type="EMBL" id="JAAPAO010000892">
    <property type="protein sequence ID" value="KAF4652709.1"/>
    <property type="molecule type" value="Genomic_DNA"/>
</dbReference>
<dbReference type="AlphaFoldDB" id="A0A7J6L1H5"/>
<keyword evidence="2" id="KW-1185">Reference proteome</keyword>
<comment type="caution">
    <text evidence="1">The sequence shown here is derived from an EMBL/GenBank/DDBJ whole genome shotgun (WGS) entry which is preliminary data.</text>
</comment>
<reference evidence="1 2" key="1">
    <citation type="submission" date="2020-04" db="EMBL/GenBank/DDBJ databases">
        <title>Perkinsus chesapeaki whole genome sequence.</title>
        <authorList>
            <person name="Bogema D.R."/>
        </authorList>
    </citation>
    <scope>NUCLEOTIDE SEQUENCE [LARGE SCALE GENOMIC DNA]</scope>
    <source>
        <strain evidence="1">ATCC PRA-425</strain>
    </source>
</reference>
<name>A0A7J6L1H5_PERCH</name>
<evidence type="ECO:0000313" key="2">
    <source>
        <dbReference type="Proteomes" id="UP000591131"/>
    </source>
</evidence>
<protein>
    <submittedName>
        <fullName evidence="1">Uncharacterized protein</fullName>
    </submittedName>
</protein>
<organism evidence="1 2">
    <name type="scientific">Perkinsus chesapeaki</name>
    <name type="common">Clam parasite</name>
    <name type="synonym">Perkinsus andrewsi</name>
    <dbReference type="NCBI Taxonomy" id="330153"/>
    <lineage>
        <taxon>Eukaryota</taxon>
        <taxon>Sar</taxon>
        <taxon>Alveolata</taxon>
        <taxon>Perkinsozoa</taxon>
        <taxon>Perkinsea</taxon>
        <taxon>Perkinsida</taxon>
        <taxon>Perkinsidae</taxon>
        <taxon>Perkinsus</taxon>
    </lineage>
</organism>